<feature type="domain" description="GGDEF" evidence="2">
    <location>
        <begin position="41"/>
        <end position="165"/>
    </location>
</feature>
<dbReference type="PROSITE" id="PS50887">
    <property type="entry name" value="GGDEF"/>
    <property type="match status" value="2"/>
</dbReference>
<dbReference type="NCBIfam" id="TIGR00254">
    <property type="entry name" value="GGDEF"/>
    <property type="match status" value="2"/>
</dbReference>
<accession>A0A5P6VQR1</accession>
<evidence type="ECO:0000313" key="4">
    <source>
        <dbReference type="Proteomes" id="UP000327030"/>
    </source>
</evidence>
<dbReference type="Pfam" id="PF00990">
    <property type="entry name" value="GGDEF"/>
    <property type="match status" value="2"/>
</dbReference>
<dbReference type="Gene3D" id="3.30.70.270">
    <property type="match status" value="2"/>
</dbReference>
<evidence type="ECO:0000259" key="1">
    <source>
        <dbReference type="PROSITE" id="PS50883"/>
    </source>
</evidence>
<proteinExistence type="predicted"/>
<protein>
    <submittedName>
        <fullName evidence="3">EAL domain-containing protein</fullName>
    </submittedName>
</protein>
<evidence type="ECO:0000313" key="3">
    <source>
        <dbReference type="EMBL" id="QFJ54029.1"/>
    </source>
</evidence>
<gene>
    <name evidence="3" type="ORF">FXF36_03640</name>
</gene>
<dbReference type="SMART" id="SM00052">
    <property type="entry name" value="EAL"/>
    <property type="match status" value="1"/>
</dbReference>
<name>A0A5P6VQR1_PSEXY</name>
<dbReference type="InterPro" id="IPR043128">
    <property type="entry name" value="Rev_trsase/Diguanyl_cyclase"/>
</dbReference>
<dbReference type="InterPro" id="IPR035965">
    <property type="entry name" value="PAS-like_dom_sf"/>
</dbReference>
<dbReference type="Proteomes" id="UP000327030">
    <property type="component" value="Chromosome 1"/>
</dbReference>
<dbReference type="AlphaFoldDB" id="A0A5P6VQR1"/>
<dbReference type="PROSITE" id="PS50883">
    <property type="entry name" value="EAL"/>
    <property type="match status" value="1"/>
</dbReference>
<dbReference type="EMBL" id="CP043028">
    <property type="protein sequence ID" value="QFJ54029.1"/>
    <property type="molecule type" value="Genomic_DNA"/>
</dbReference>
<dbReference type="Pfam" id="PF00563">
    <property type="entry name" value="EAL"/>
    <property type="match status" value="1"/>
</dbReference>
<dbReference type="KEGG" id="pxv:FXF36_03640"/>
<dbReference type="PANTHER" id="PTHR44757:SF2">
    <property type="entry name" value="BIOFILM ARCHITECTURE MAINTENANCE PROTEIN MBAA"/>
    <property type="match status" value="1"/>
</dbReference>
<feature type="domain" description="EAL" evidence="1">
    <location>
        <begin position="174"/>
        <end position="428"/>
    </location>
</feature>
<dbReference type="InterPro" id="IPR052155">
    <property type="entry name" value="Biofilm_reg_signaling"/>
</dbReference>
<dbReference type="InterPro" id="IPR000160">
    <property type="entry name" value="GGDEF_dom"/>
</dbReference>
<dbReference type="RefSeq" id="WP_151622525.1">
    <property type="nucleotide sequence ID" value="NZ_CP043028.1"/>
</dbReference>
<organism evidence="3 4">
    <name type="scientific">Pseudobutyrivibrio xylanivorans</name>
    <dbReference type="NCBI Taxonomy" id="185007"/>
    <lineage>
        <taxon>Bacteria</taxon>
        <taxon>Bacillati</taxon>
        <taxon>Bacillota</taxon>
        <taxon>Clostridia</taxon>
        <taxon>Lachnospirales</taxon>
        <taxon>Lachnospiraceae</taxon>
        <taxon>Pseudobutyrivibrio</taxon>
    </lineage>
</organism>
<dbReference type="SMART" id="SM00267">
    <property type="entry name" value="GGDEF"/>
    <property type="match status" value="2"/>
</dbReference>
<dbReference type="SUPFAM" id="SSF55785">
    <property type="entry name" value="PYP-like sensor domain (PAS domain)"/>
    <property type="match status" value="1"/>
</dbReference>
<dbReference type="CDD" id="cd01948">
    <property type="entry name" value="EAL"/>
    <property type="match status" value="1"/>
</dbReference>
<dbReference type="SUPFAM" id="SSF141868">
    <property type="entry name" value="EAL domain-like"/>
    <property type="match status" value="1"/>
</dbReference>
<dbReference type="Gene3D" id="3.30.450.20">
    <property type="entry name" value="PAS domain"/>
    <property type="match status" value="1"/>
</dbReference>
<reference evidence="4" key="1">
    <citation type="submission" date="2019-08" db="EMBL/GenBank/DDBJ databases">
        <title>Complete Genome Sequence of the Polysaccharide-Degrading Rumen Bacterium Pseudobutyrivibrio xylanivorans MA3014.</title>
        <authorList>
            <person name="Palevich N."/>
            <person name="Maclean P.H."/>
            <person name="Kelly W.J."/>
            <person name="Leahy S.C."/>
            <person name="Rakonjac J."/>
            <person name="Attwood G.T."/>
        </authorList>
    </citation>
    <scope>NUCLEOTIDE SEQUENCE [LARGE SCALE GENOMIC DNA]</scope>
    <source>
        <strain evidence="4">MA3014</strain>
    </source>
</reference>
<evidence type="ECO:0000259" key="2">
    <source>
        <dbReference type="PROSITE" id="PS50887"/>
    </source>
</evidence>
<dbReference type="FunFam" id="3.30.70.270:FF:000001">
    <property type="entry name" value="Diguanylate cyclase domain protein"/>
    <property type="match status" value="1"/>
</dbReference>
<sequence length="1014" mass="117960">MTAKGDYREIRMSIDELTGLLDKQTFYECAQELLDSAVDEQEYAFVFFDLENFKIFNVNYGYEIGDELLISIGYIIKDVFSGQLISHFSGDHFVVCANSVQIVPSIKTIRDRIKLVQKSVNIELKAGIYIFNGEEKDVIRCCDRARMACISIKKKYDVEYRFYDEELGGSLKRKQDILDSLDEALAKKYIKVYYQPIVRTMTGKVCSWEALVRWIDPNKGMFYPNEFIPILEEYRLIAKLDAFVMEEIFSRYRADVEGKTEAVPVSINLSRVDFEVMDVVALIEEKLRKYGCQKNMFHFEITESALNDNSQFIMEQVNRMREKGYVVWMDDFGSGYSSLNVLKNYNFDLVKIDMAFLSDFEVNDNGKIILRHIVSMIKNLNIHTLIEGVETQEQYDFIKSIGCELIQGYLIGRPMPYIQGLEHIQKSERDLETAEERFFYEDLGKIDILRQNPLQNIENTNIENALPLAIAIIQNKHWHFVYTNSAYRDLIALFGHDDVSSVEDELNDAERETSSRMQRFLEICDYSRESRNPEAMDFISKGRIVNMMVRYICSDETTGRNAYLISIRLLSRLLNAGYDERVNAISRSMFARYECVDVFGIDNDYYENIYLNDSRLHINGQEVTAREMIRRIGEELVHPDDKLYFDDFFDMETVEDRISEESAGYIVGFFRILNTRNTYVWKAIELSLMHFDKYDALLSCVCEASNEISRRMTDSSNKRVETSKNIVKEKKPIFEDILKLLPVGVFWKDKERRFLGANQMFLDYYGLQSVEGILGKTDEDMGWHINPERFKQDELSVINEGKIIEDVRGECIVKGEVRKIIACKRPYIVDRKIIGLVGYFKDVTDEQKEQARLEKLTVTDALTGLYNRRAFTDVIQKYVDQYNTDKSDFALIMLDIDRFKQINDTCGHDYGDEVLKKASKVLKRVALDNSVVFRFGGDEFIIIHQYTSDEDIESIIQEIRIGLTKLEKVSNTLISIKVSIGVSRYSETGSISECLDEADKRMYMDKESHKKDKF</sequence>
<dbReference type="SUPFAM" id="SSF55073">
    <property type="entry name" value="Nucleotide cyclase"/>
    <property type="match status" value="2"/>
</dbReference>
<dbReference type="PANTHER" id="PTHR44757">
    <property type="entry name" value="DIGUANYLATE CYCLASE DGCP"/>
    <property type="match status" value="1"/>
</dbReference>
<dbReference type="OrthoDB" id="9805474at2"/>
<dbReference type="InterPro" id="IPR035919">
    <property type="entry name" value="EAL_sf"/>
</dbReference>
<dbReference type="CDD" id="cd01949">
    <property type="entry name" value="GGDEF"/>
    <property type="match status" value="2"/>
</dbReference>
<dbReference type="InterPro" id="IPR029787">
    <property type="entry name" value="Nucleotide_cyclase"/>
</dbReference>
<dbReference type="InterPro" id="IPR001633">
    <property type="entry name" value="EAL_dom"/>
</dbReference>
<feature type="domain" description="GGDEF" evidence="2">
    <location>
        <begin position="887"/>
        <end position="1014"/>
    </location>
</feature>
<dbReference type="Gene3D" id="3.20.20.450">
    <property type="entry name" value="EAL domain"/>
    <property type="match status" value="1"/>
</dbReference>